<evidence type="ECO:0000313" key="6">
    <source>
        <dbReference type="Proteomes" id="UP000596660"/>
    </source>
</evidence>
<comment type="similarity">
    <text evidence="1">Belongs to the PPR family. P subfamily.</text>
</comment>
<reference evidence="5" key="1">
    <citation type="journal article" date="2017" name="Nature">
        <title>The genome of Chenopodium quinoa.</title>
        <authorList>
            <person name="Jarvis D.E."/>
            <person name="Ho Y.S."/>
            <person name="Lightfoot D.J."/>
            <person name="Schmoeckel S.M."/>
            <person name="Li B."/>
            <person name="Borm T.J.A."/>
            <person name="Ohyanagi H."/>
            <person name="Mineta K."/>
            <person name="Michell C.T."/>
            <person name="Saber N."/>
            <person name="Kharbatia N.M."/>
            <person name="Rupper R.R."/>
            <person name="Sharp A.R."/>
            <person name="Dally N."/>
            <person name="Boughton B.A."/>
            <person name="Woo Y.H."/>
            <person name="Gao G."/>
            <person name="Schijlen E.G.W.M."/>
            <person name="Guo X."/>
            <person name="Momin A.A."/>
            <person name="Negrao S."/>
            <person name="Al-Babili S."/>
            <person name="Gehring C."/>
            <person name="Roessner U."/>
            <person name="Jung C."/>
            <person name="Murphy K."/>
            <person name="Arold S.T."/>
            <person name="Gojobori T."/>
            <person name="van der Linden C.G."/>
            <person name="van Loo E.N."/>
            <person name="Jellen E.N."/>
            <person name="Maughan P.J."/>
            <person name="Tester M."/>
        </authorList>
    </citation>
    <scope>NUCLEOTIDE SEQUENCE [LARGE SCALE GENOMIC DNA]</scope>
    <source>
        <strain evidence="5">cv. PI 614886</strain>
    </source>
</reference>
<accession>A0A803L116</accession>
<dbReference type="Gene3D" id="1.25.40.10">
    <property type="entry name" value="Tetratricopeptide repeat domain"/>
    <property type="match status" value="1"/>
</dbReference>
<evidence type="ECO:0008006" key="7">
    <source>
        <dbReference type="Google" id="ProtNLM"/>
    </source>
</evidence>
<dbReference type="Pfam" id="PF01535">
    <property type="entry name" value="PPR"/>
    <property type="match status" value="2"/>
</dbReference>
<gene>
    <name evidence="5" type="primary">LOC110710306</name>
</gene>
<name>A0A803L116_CHEQI</name>
<dbReference type="Proteomes" id="UP000596660">
    <property type="component" value="Unplaced"/>
</dbReference>
<dbReference type="OrthoDB" id="185373at2759"/>
<proteinExistence type="inferred from homology"/>
<dbReference type="Pfam" id="PF13041">
    <property type="entry name" value="PPR_2"/>
    <property type="match status" value="1"/>
</dbReference>
<dbReference type="GeneID" id="110710306"/>
<dbReference type="InterPro" id="IPR011990">
    <property type="entry name" value="TPR-like_helical_dom_sf"/>
</dbReference>
<sequence length="262" mass="29014">MAVAPPHLRRILRRLFSSHPLNSASSFSLLLKPLSSTSKSPLFSPFNINSTRQFTSSEPESEPTGKNPFSNKPTILGPKDPRNLQQVFQRMRTEGLISNAVKMFDEMSNNGLTHETLEMFKEIKQKGKLPDVVAHTAVIEAYANAGQCKEAEKVFLRMLPSGVLPNVYTYSVLIKALATGGMLDEAKEYVLEMLGKGMRPNAGVCVAVFEAFVREGKELEGKQFLKQMKGLGFVGDEKGVREFLMGKKGYLVKNVINILCAK</sequence>
<dbReference type="KEGG" id="cqi:110710306"/>
<evidence type="ECO:0000256" key="1">
    <source>
        <dbReference type="ARBA" id="ARBA00007626"/>
    </source>
</evidence>
<evidence type="ECO:0000256" key="2">
    <source>
        <dbReference type="ARBA" id="ARBA00022737"/>
    </source>
</evidence>
<evidence type="ECO:0000256" key="3">
    <source>
        <dbReference type="PROSITE-ProRule" id="PRU00708"/>
    </source>
</evidence>
<reference evidence="5" key="2">
    <citation type="submission" date="2021-03" db="UniProtKB">
        <authorList>
            <consortium name="EnsemblPlants"/>
        </authorList>
    </citation>
    <scope>IDENTIFICATION</scope>
</reference>
<feature type="region of interest" description="Disordered" evidence="4">
    <location>
        <begin position="48"/>
        <end position="81"/>
    </location>
</feature>
<dbReference type="AlphaFoldDB" id="A0A803L116"/>
<dbReference type="PROSITE" id="PS51375">
    <property type="entry name" value="PPR"/>
    <property type="match status" value="2"/>
</dbReference>
<dbReference type="Gramene" id="AUR62005554-RA">
    <property type="protein sequence ID" value="AUR62005554-RA:cds"/>
    <property type="gene ID" value="AUR62005554"/>
</dbReference>
<organism evidence="5 6">
    <name type="scientific">Chenopodium quinoa</name>
    <name type="common">Quinoa</name>
    <dbReference type="NCBI Taxonomy" id="63459"/>
    <lineage>
        <taxon>Eukaryota</taxon>
        <taxon>Viridiplantae</taxon>
        <taxon>Streptophyta</taxon>
        <taxon>Embryophyta</taxon>
        <taxon>Tracheophyta</taxon>
        <taxon>Spermatophyta</taxon>
        <taxon>Magnoliopsida</taxon>
        <taxon>eudicotyledons</taxon>
        <taxon>Gunneridae</taxon>
        <taxon>Pentapetalae</taxon>
        <taxon>Caryophyllales</taxon>
        <taxon>Chenopodiaceae</taxon>
        <taxon>Chenopodioideae</taxon>
        <taxon>Atripliceae</taxon>
        <taxon>Chenopodium</taxon>
    </lineage>
</organism>
<evidence type="ECO:0000313" key="5">
    <source>
        <dbReference type="EnsemblPlants" id="AUR62005554-RA:cds"/>
    </source>
</evidence>
<feature type="repeat" description="PPR" evidence="3">
    <location>
        <begin position="166"/>
        <end position="200"/>
    </location>
</feature>
<dbReference type="InterPro" id="IPR002885">
    <property type="entry name" value="PPR_rpt"/>
</dbReference>
<feature type="repeat" description="PPR" evidence="3">
    <location>
        <begin position="131"/>
        <end position="165"/>
    </location>
</feature>
<dbReference type="EnsemblPlants" id="AUR62005554-RA">
    <property type="protein sequence ID" value="AUR62005554-RA:cds"/>
    <property type="gene ID" value="AUR62005554"/>
</dbReference>
<keyword evidence="2" id="KW-0677">Repeat</keyword>
<protein>
    <recommendedName>
        <fullName evidence="7">Pentatricopeptide repeat-containing protein</fullName>
    </recommendedName>
</protein>
<dbReference type="SMR" id="A0A803L116"/>
<dbReference type="PANTHER" id="PTHR47941">
    <property type="entry name" value="PENTATRICOPEPTIDE REPEAT-CONTAINING PROTEIN 3, MITOCHONDRIAL"/>
    <property type="match status" value="1"/>
</dbReference>
<dbReference type="RefSeq" id="XP_021744283.1">
    <property type="nucleotide sequence ID" value="XM_021888591.1"/>
</dbReference>
<dbReference type="NCBIfam" id="TIGR00756">
    <property type="entry name" value="PPR"/>
    <property type="match status" value="2"/>
</dbReference>
<evidence type="ECO:0000256" key="4">
    <source>
        <dbReference type="SAM" id="MobiDB-lite"/>
    </source>
</evidence>
<keyword evidence="6" id="KW-1185">Reference proteome</keyword>
<feature type="compositionally biased region" description="Polar residues" evidence="4">
    <location>
        <begin position="48"/>
        <end position="58"/>
    </location>
</feature>